<name>A0A6J4K2F0_9BACT</name>
<feature type="region of interest" description="Disordered" evidence="1">
    <location>
        <begin position="1"/>
        <end position="39"/>
    </location>
</feature>
<proteinExistence type="predicted"/>
<reference evidence="2" key="1">
    <citation type="submission" date="2020-02" db="EMBL/GenBank/DDBJ databases">
        <authorList>
            <person name="Meier V. D."/>
        </authorList>
    </citation>
    <scope>NUCLEOTIDE SEQUENCE</scope>
    <source>
        <strain evidence="2">AVDCRST_MAG89</strain>
    </source>
</reference>
<evidence type="ECO:0000256" key="1">
    <source>
        <dbReference type="SAM" id="MobiDB-lite"/>
    </source>
</evidence>
<feature type="non-terminal residue" evidence="2">
    <location>
        <position position="87"/>
    </location>
</feature>
<gene>
    <name evidence="2" type="ORF">AVDCRST_MAG89-9</name>
</gene>
<feature type="compositionally biased region" description="Basic and acidic residues" evidence="1">
    <location>
        <begin position="1"/>
        <end position="10"/>
    </location>
</feature>
<organism evidence="2">
    <name type="scientific">uncultured Gemmatimonadota bacterium</name>
    <dbReference type="NCBI Taxonomy" id="203437"/>
    <lineage>
        <taxon>Bacteria</taxon>
        <taxon>Pseudomonadati</taxon>
        <taxon>Gemmatimonadota</taxon>
        <taxon>environmental samples</taxon>
    </lineage>
</organism>
<dbReference type="AlphaFoldDB" id="A0A6J4K2F0"/>
<sequence length="87" mass="9515">EYVHAPERRAGRGAADAGRLRRVPAERLGMGSPAPVPHLRPRGLLRLVAQPPRHQALPRDAAPHRHLRRTGRGLVVVLRRPGAGRGL</sequence>
<dbReference type="EMBL" id="CADCTV010000002">
    <property type="protein sequence ID" value="CAA9293945.1"/>
    <property type="molecule type" value="Genomic_DNA"/>
</dbReference>
<accession>A0A6J4K2F0</accession>
<evidence type="ECO:0000313" key="2">
    <source>
        <dbReference type="EMBL" id="CAA9293945.1"/>
    </source>
</evidence>
<protein>
    <submittedName>
        <fullName evidence="2">Isopeptidase T</fullName>
    </submittedName>
</protein>
<feature type="non-terminal residue" evidence="2">
    <location>
        <position position="1"/>
    </location>
</feature>